<name>A0A073JVZ3_9BACI</name>
<sequence>MSRVNKWEKVCGYLSEEEQKELVECYRELENAKSTKAVRIYSERIIELLTKVKNGISHKGEEAATVSL</sequence>
<accession>A0A073JVZ3</accession>
<dbReference type="Proteomes" id="UP000027822">
    <property type="component" value="Unassembled WGS sequence"/>
</dbReference>
<gene>
    <name evidence="1" type="ORF">BAMA_24715</name>
</gene>
<evidence type="ECO:0000313" key="1">
    <source>
        <dbReference type="EMBL" id="KEK19199.1"/>
    </source>
</evidence>
<reference evidence="1 2" key="1">
    <citation type="submission" date="2014-06" db="EMBL/GenBank/DDBJ databases">
        <title>Draft genome sequence of Bacillus manliponensis JCM 15802 (MCCC 1A00708).</title>
        <authorList>
            <person name="Lai Q."/>
            <person name="Liu Y."/>
            <person name="Shao Z."/>
        </authorList>
    </citation>
    <scope>NUCLEOTIDE SEQUENCE [LARGE SCALE GENOMIC DNA]</scope>
    <source>
        <strain evidence="1 2">JCM 15802</strain>
    </source>
</reference>
<dbReference type="AlphaFoldDB" id="A0A073JVZ3"/>
<evidence type="ECO:0000313" key="2">
    <source>
        <dbReference type="Proteomes" id="UP000027822"/>
    </source>
</evidence>
<dbReference type="EMBL" id="JOTN01000009">
    <property type="protein sequence ID" value="KEK19199.1"/>
    <property type="molecule type" value="Genomic_DNA"/>
</dbReference>
<protein>
    <submittedName>
        <fullName evidence="1">Uncharacterized protein</fullName>
    </submittedName>
</protein>
<organism evidence="1 2">
    <name type="scientific">Bacillus manliponensis</name>
    <dbReference type="NCBI Taxonomy" id="574376"/>
    <lineage>
        <taxon>Bacteria</taxon>
        <taxon>Bacillati</taxon>
        <taxon>Bacillota</taxon>
        <taxon>Bacilli</taxon>
        <taxon>Bacillales</taxon>
        <taxon>Bacillaceae</taxon>
        <taxon>Bacillus</taxon>
        <taxon>Bacillus cereus group</taxon>
    </lineage>
</organism>
<keyword evidence="2" id="KW-1185">Reference proteome</keyword>
<proteinExistence type="predicted"/>
<comment type="caution">
    <text evidence="1">The sequence shown here is derived from an EMBL/GenBank/DDBJ whole genome shotgun (WGS) entry which is preliminary data.</text>
</comment>